<gene>
    <name evidence="3" type="primary">LOC118268734</name>
</gene>
<dbReference type="AlphaFoldDB" id="A0A9R0D407"/>
<organism evidence="2 3">
    <name type="scientific">Spodoptera frugiperda</name>
    <name type="common">Fall armyworm</name>
    <dbReference type="NCBI Taxonomy" id="7108"/>
    <lineage>
        <taxon>Eukaryota</taxon>
        <taxon>Metazoa</taxon>
        <taxon>Ecdysozoa</taxon>
        <taxon>Arthropoda</taxon>
        <taxon>Hexapoda</taxon>
        <taxon>Insecta</taxon>
        <taxon>Pterygota</taxon>
        <taxon>Neoptera</taxon>
        <taxon>Endopterygota</taxon>
        <taxon>Lepidoptera</taxon>
        <taxon>Glossata</taxon>
        <taxon>Ditrysia</taxon>
        <taxon>Noctuoidea</taxon>
        <taxon>Noctuidae</taxon>
        <taxon>Amphipyrinae</taxon>
        <taxon>Spodoptera</taxon>
    </lineage>
</organism>
<keyword evidence="1" id="KW-0732">Signal</keyword>
<reference evidence="3" key="1">
    <citation type="submission" date="2025-08" db="UniProtKB">
        <authorList>
            <consortium name="RefSeq"/>
        </authorList>
    </citation>
    <scope>IDENTIFICATION</scope>
    <source>
        <tissue evidence="3">Whole larval tissue</tissue>
    </source>
</reference>
<dbReference type="GeneID" id="118268734"/>
<accession>A0A9R0D407</accession>
<dbReference type="RefSeq" id="XP_035439243.2">
    <property type="nucleotide sequence ID" value="XM_035583350.2"/>
</dbReference>
<feature type="signal peptide" evidence="1">
    <location>
        <begin position="1"/>
        <end position="25"/>
    </location>
</feature>
<feature type="chain" id="PRO_5040437483" evidence="1">
    <location>
        <begin position="26"/>
        <end position="123"/>
    </location>
</feature>
<protein>
    <submittedName>
        <fullName evidence="3">Uncharacterized protein LOC118268734</fullName>
    </submittedName>
</protein>
<evidence type="ECO:0000313" key="3">
    <source>
        <dbReference type="RefSeq" id="XP_035439243.2"/>
    </source>
</evidence>
<evidence type="ECO:0000313" key="2">
    <source>
        <dbReference type="Proteomes" id="UP000829999"/>
    </source>
</evidence>
<sequence length="123" mass="14268">MKFLVISFASCVLIILPNYYHVTEGQSLAVPDKFFKKVTFEKINRGGYNVTTCLQDLLNCWEVIKPDVVCFKRWSYDTYKLTVCEMLKDTCDDFKGYIDEKLGTRLTLFETTCAWNAASQFTK</sequence>
<proteinExistence type="predicted"/>
<dbReference type="OrthoDB" id="7451230at2759"/>
<dbReference type="Proteomes" id="UP000829999">
    <property type="component" value="Chromosome 2"/>
</dbReference>
<evidence type="ECO:0000256" key="1">
    <source>
        <dbReference type="SAM" id="SignalP"/>
    </source>
</evidence>
<name>A0A9R0D407_SPOFR</name>
<keyword evidence="2" id="KW-1185">Reference proteome</keyword>